<reference evidence="2" key="1">
    <citation type="journal article" date="2021" name="Proc. Natl. Acad. Sci. U.S.A.">
        <title>A Catalog of Tens of Thousands of Viruses from Human Metagenomes Reveals Hidden Associations with Chronic Diseases.</title>
        <authorList>
            <person name="Tisza M.J."/>
            <person name="Buck C.B."/>
        </authorList>
    </citation>
    <scope>NUCLEOTIDE SEQUENCE</scope>
    <source>
        <strain evidence="2">CtuvC1</strain>
    </source>
</reference>
<organism evidence="2">
    <name type="scientific">Siphoviridae sp. ctuvC1</name>
    <dbReference type="NCBI Taxonomy" id="2826507"/>
    <lineage>
        <taxon>Viruses</taxon>
        <taxon>Duplodnaviria</taxon>
        <taxon>Heunggongvirae</taxon>
        <taxon>Uroviricota</taxon>
        <taxon>Caudoviricetes</taxon>
    </lineage>
</organism>
<proteinExistence type="predicted"/>
<feature type="compositionally biased region" description="Basic and acidic residues" evidence="1">
    <location>
        <begin position="92"/>
        <end position="103"/>
    </location>
</feature>
<evidence type="ECO:0000256" key="1">
    <source>
        <dbReference type="SAM" id="MobiDB-lite"/>
    </source>
</evidence>
<feature type="region of interest" description="Disordered" evidence="1">
    <location>
        <begin position="73"/>
        <end position="103"/>
    </location>
</feature>
<name>A0A8S5LZK3_9CAUD</name>
<accession>A0A8S5LZK3</accession>
<dbReference type="EMBL" id="BK014784">
    <property type="protein sequence ID" value="DAD75501.1"/>
    <property type="molecule type" value="Genomic_DNA"/>
</dbReference>
<sequence>MRVHGKSVTRALIDAPRLTVQGLVLALPLLIERQADELAFRIYVTNCAKILTENTAKSAGGSYLTKSYLDIINPPPPETRTPEQVKQQILGKLKDTAEERNND</sequence>
<evidence type="ECO:0000313" key="2">
    <source>
        <dbReference type="EMBL" id="DAD75501.1"/>
    </source>
</evidence>
<protein>
    <submittedName>
        <fullName evidence="2">Uncharacterized protein</fullName>
    </submittedName>
</protein>